<organism evidence="4 5">
    <name type="scientific">Kushneria indalinina DSM 14324</name>
    <dbReference type="NCBI Taxonomy" id="1122140"/>
    <lineage>
        <taxon>Bacteria</taxon>
        <taxon>Pseudomonadati</taxon>
        <taxon>Pseudomonadota</taxon>
        <taxon>Gammaproteobacteria</taxon>
        <taxon>Oceanospirillales</taxon>
        <taxon>Halomonadaceae</taxon>
        <taxon>Kushneria</taxon>
    </lineage>
</organism>
<keyword evidence="5" id="KW-1185">Reference proteome</keyword>
<comment type="caution">
    <text evidence="4">The sequence shown here is derived from an EMBL/GenBank/DDBJ whole genome shotgun (WGS) entry which is preliminary data.</text>
</comment>
<comment type="similarity">
    <text evidence="1 3">Belongs to the short-chain dehydrogenases/reductases (SDR) family.</text>
</comment>
<keyword evidence="2" id="KW-0560">Oxidoreductase</keyword>
<evidence type="ECO:0000313" key="5">
    <source>
        <dbReference type="Proteomes" id="UP000256334"/>
    </source>
</evidence>
<proteinExistence type="inferred from homology"/>
<dbReference type="Gene3D" id="3.40.50.720">
    <property type="entry name" value="NAD(P)-binding Rossmann-like Domain"/>
    <property type="match status" value="1"/>
</dbReference>
<evidence type="ECO:0000313" key="4">
    <source>
        <dbReference type="EMBL" id="REC96429.1"/>
    </source>
</evidence>
<dbReference type="AlphaFoldDB" id="A0A3D9E1M2"/>
<dbReference type="OrthoDB" id="9775296at2"/>
<dbReference type="EMBL" id="QRDJ01000006">
    <property type="protein sequence ID" value="REC96429.1"/>
    <property type="molecule type" value="Genomic_DNA"/>
</dbReference>
<dbReference type="InterPro" id="IPR036291">
    <property type="entry name" value="NAD(P)-bd_dom_sf"/>
</dbReference>
<evidence type="ECO:0000256" key="1">
    <source>
        <dbReference type="ARBA" id="ARBA00006484"/>
    </source>
</evidence>
<sequence>MTQPAQKTWFITGASSGLGLSMTRQLLARGDRVAATLRKPERLNDLKAQYGDSLWAAELDVTDTDAIRTTLASAFGELGRIDVVVSNAGYGLFGAAEELSDQQIQQQIATNLIGSIQLIRAAIPHLREQGGGRIIQVSSEGGQLAYPNFSLYHASKWGIEGFVESVAQEVAPFGISITLSEPGPTATNFAEGLISPEPLAVYDQTPAGDVRRAVAEGNFGGFSHGDKVAWLMIESASLEPAPKRQVYGEEAWQRLHDVYHGRLTTLDAQRDIAVSADTNTALPNAIHSIMS</sequence>
<dbReference type="InterPro" id="IPR051911">
    <property type="entry name" value="SDR_oxidoreductase"/>
</dbReference>
<dbReference type="RefSeq" id="WP_115853336.1">
    <property type="nucleotide sequence ID" value="NZ_QRDJ01000006.1"/>
</dbReference>
<dbReference type="NCBIfam" id="NF005065">
    <property type="entry name" value="PRK06482.1"/>
    <property type="match status" value="1"/>
</dbReference>
<dbReference type="GO" id="GO:0016491">
    <property type="term" value="F:oxidoreductase activity"/>
    <property type="evidence" value="ECO:0007669"/>
    <property type="project" value="UniProtKB-KW"/>
</dbReference>
<dbReference type="PANTHER" id="PTHR43976:SF16">
    <property type="entry name" value="SHORT-CHAIN DEHYDROGENASE_REDUCTASE FAMILY PROTEIN"/>
    <property type="match status" value="1"/>
</dbReference>
<name>A0A3D9E1M2_9GAMM</name>
<dbReference type="PRINTS" id="PR00080">
    <property type="entry name" value="SDRFAMILY"/>
</dbReference>
<dbReference type="SUPFAM" id="SSF51735">
    <property type="entry name" value="NAD(P)-binding Rossmann-fold domains"/>
    <property type="match status" value="1"/>
</dbReference>
<dbReference type="Pfam" id="PF00106">
    <property type="entry name" value="adh_short"/>
    <property type="match status" value="1"/>
</dbReference>
<accession>A0A3D9E1M2</accession>
<evidence type="ECO:0000256" key="2">
    <source>
        <dbReference type="ARBA" id="ARBA00023002"/>
    </source>
</evidence>
<gene>
    <name evidence="4" type="ORF">C8D72_1118</name>
</gene>
<reference evidence="4 5" key="1">
    <citation type="submission" date="2018-07" db="EMBL/GenBank/DDBJ databases">
        <title>Genomic Encyclopedia of Type Strains, Phase IV (KMG-IV): sequencing the most valuable type-strain genomes for metagenomic binning, comparative biology and taxonomic classification.</title>
        <authorList>
            <person name="Goeker M."/>
        </authorList>
    </citation>
    <scope>NUCLEOTIDE SEQUENCE [LARGE SCALE GENOMIC DNA]</scope>
    <source>
        <strain evidence="4 5">DSM 14324</strain>
    </source>
</reference>
<dbReference type="PRINTS" id="PR00081">
    <property type="entry name" value="GDHRDH"/>
</dbReference>
<protein>
    <submittedName>
        <fullName evidence="4">NADP-dependent 3-hydroxy acid dehydrogenase YdfG</fullName>
    </submittedName>
</protein>
<dbReference type="InterPro" id="IPR002347">
    <property type="entry name" value="SDR_fam"/>
</dbReference>
<dbReference type="PANTHER" id="PTHR43976">
    <property type="entry name" value="SHORT CHAIN DEHYDROGENASE"/>
    <property type="match status" value="1"/>
</dbReference>
<dbReference type="Proteomes" id="UP000256334">
    <property type="component" value="Unassembled WGS sequence"/>
</dbReference>
<evidence type="ECO:0000256" key="3">
    <source>
        <dbReference type="RuleBase" id="RU000363"/>
    </source>
</evidence>
<dbReference type="CDD" id="cd05374">
    <property type="entry name" value="17beta-HSD-like_SDR_c"/>
    <property type="match status" value="1"/>
</dbReference>